<proteinExistence type="predicted"/>
<gene>
    <name evidence="2" type="ORF">ATANTOWER_012567</name>
</gene>
<protein>
    <submittedName>
        <fullName evidence="2">Uncharacterized protein</fullName>
    </submittedName>
</protein>
<dbReference type="EMBL" id="JAHUTI010081346">
    <property type="protein sequence ID" value="MED6258796.1"/>
    <property type="molecule type" value="Genomic_DNA"/>
</dbReference>
<organism evidence="2 3">
    <name type="scientific">Ataeniobius toweri</name>
    <dbReference type="NCBI Taxonomy" id="208326"/>
    <lineage>
        <taxon>Eukaryota</taxon>
        <taxon>Metazoa</taxon>
        <taxon>Chordata</taxon>
        <taxon>Craniata</taxon>
        <taxon>Vertebrata</taxon>
        <taxon>Euteleostomi</taxon>
        <taxon>Actinopterygii</taxon>
        <taxon>Neopterygii</taxon>
        <taxon>Teleostei</taxon>
        <taxon>Neoteleostei</taxon>
        <taxon>Acanthomorphata</taxon>
        <taxon>Ovalentaria</taxon>
        <taxon>Atherinomorphae</taxon>
        <taxon>Cyprinodontiformes</taxon>
        <taxon>Goodeidae</taxon>
        <taxon>Ataeniobius</taxon>
    </lineage>
</organism>
<accession>A0ABU7C9F1</accession>
<keyword evidence="3" id="KW-1185">Reference proteome</keyword>
<reference evidence="2 3" key="1">
    <citation type="submission" date="2021-07" db="EMBL/GenBank/DDBJ databases">
        <authorList>
            <person name="Palmer J.M."/>
        </authorList>
    </citation>
    <scope>NUCLEOTIDE SEQUENCE [LARGE SCALE GENOMIC DNA]</scope>
    <source>
        <strain evidence="2 3">AT_MEX2019</strain>
        <tissue evidence="2">Muscle</tissue>
    </source>
</reference>
<evidence type="ECO:0000313" key="2">
    <source>
        <dbReference type="EMBL" id="MED6258796.1"/>
    </source>
</evidence>
<evidence type="ECO:0000256" key="1">
    <source>
        <dbReference type="SAM" id="MobiDB-lite"/>
    </source>
</evidence>
<feature type="compositionally biased region" description="Low complexity" evidence="1">
    <location>
        <begin position="77"/>
        <end position="95"/>
    </location>
</feature>
<comment type="caution">
    <text evidence="2">The sequence shown here is derived from an EMBL/GenBank/DDBJ whole genome shotgun (WGS) entry which is preliminary data.</text>
</comment>
<dbReference type="Proteomes" id="UP001345963">
    <property type="component" value="Unassembled WGS sequence"/>
</dbReference>
<evidence type="ECO:0000313" key="3">
    <source>
        <dbReference type="Proteomes" id="UP001345963"/>
    </source>
</evidence>
<feature type="region of interest" description="Disordered" evidence="1">
    <location>
        <begin position="76"/>
        <end position="95"/>
    </location>
</feature>
<name>A0ABU7C9F1_9TELE</name>
<sequence>MKQVDKSMKRWCSALETGGMKVTSKSKPQSSCNLQPWLKVSALGTASQTLLTLQLLPSHEASEKLTRLHIILPCQNSSSSPFGVSSPGSSSIIHY</sequence>